<evidence type="ECO:0000313" key="7">
    <source>
        <dbReference type="EMBL" id="ABM04118.1"/>
    </source>
</evidence>
<dbReference type="EC" id="3.2.1.1" evidence="5"/>
<dbReference type="SMART" id="SM00642">
    <property type="entry name" value="Aamy"/>
    <property type="match status" value="1"/>
</dbReference>
<dbReference type="Gene3D" id="3.90.400.10">
    <property type="entry name" value="Oligo-1,6-glucosidase, Domain 2"/>
    <property type="match status" value="1"/>
</dbReference>
<proteinExistence type="inferred from homology"/>
<dbReference type="FunFam" id="2.60.40.1180:FF:000007">
    <property type="entry name" value="Sucrose isomerase"/>
    <property type="match status" value="1"/>
</dbReference>
<reference evidence="7 8" key="1">
    <citation type="submission" date="2007-01" db="EMBL/GenBank/DDBJ databases">
        <title>Complete sequence of Psychromonas ingrahamii 37.</title>
        <authorList>
            <consortium name="US DOE Joint Genome Institute"/>
            <person name="Copeland A."/>
            <person name="Lucas S."/>
            <person name="Lapidus A."/>
            <person name="Barry K."/>
            <person name="Detter J.C."/>
            <person name="Glavina del Rio T."/>
            <person name="Hammon N."/>
            <person name="Israni S."/>
            <person name="Dalin E."/>
            <person name="Tice H."/>
            <person name="Pitluck S."/>
            <person name="Thompson L.S."/>
            <person name="Brettin T."/>
            <person name="Bruce D."/>
            <person name="Han C."/>
            <person name="Tapia R."/>
            <person name="Schmutz J."/>
            <person name="Larimer F."/>
            <person name="Land M."/>
            <person name="Hauser L."/>
            <person name="Kyrpides N."/>
            <person name="Ivanova N."/>
            <person name="Staley J."/>
            <person name="Richardson P."/>
        </authorList>
    </citation>
    <scope>NUCLEOTIDE SEQUENCE [LARGE SCALE GENOMIC DNA]</scope>
    <source>
        <strain evidence="7 8">37</strain>
    </source>
</reference>
<keyword evidence="8" id="KW-1185">Reference proteome</keyword>
<dbReference type="InterPro" id="IPR017853">
    <property type="entry name" value="GH"/>
</dbReference>
<dbReference type="RefSeq" id="WP_011770678.1">
    <property type="nucleotide sequence ID" value="NC_008709.1"/>
</dbReference>
<keyword evidence="2 5" id="KW-0378">Hydrolase</keyword>
<dbReference type="CDD" id="cd11333">
    <property type="entry name" value="AmyAc_SI_OligoGlu_DGase"/>
    <property type="match status" value="1"/>
</dbReference>
<dbReference type="FunFam" id="3.20.20.80:FF:000064">
    <property type="entry name" value="Oligo-1,6-glucosidase"/>
    <property type="match status" value="2"/>
</dbReference>
<dbReference type="AlphaFoldDB" id="A1SXA3"/>
<dbReference type="InterPro" id="IPR006046">
    <property type="entry name" value="Alpha_amylase"/>
</dbReference>
<dbReference type="eggNOG" id="COG0366">
    <property type="taxonomic scope" value="Bacteria"/>
</dbReference>
<dbReference type="InterPro" id="IPR006047">
    <property type="entry name" value="GH13_cat_dom"/>
</dbReference>
<dbReference type="FunFam" id="3.90.400.10:FF:000002">
    <property type="entry name" value="Sucrose isomerase"/>
    <property type="match status" value="1"/>
</dbReference>
<dbReference type="HOGENOM" id="CLU_006462_1_2_6"/>
<dbReference type="GO" id="GO:0009313">
    <property type="term" value="P:oligosaccharide catabolic process"/>
    <property type="evidence" value="ECO:0007669"/>
    <property type="project" value="TreeGrafter"/>
</dbReference>
<dbReference type="InterPro" id="IPR045857">
    <property type="entry name" value="O16G_dom_2"/>
</dbReference>
<evidence type="ECO:0000256" key="5">
    <source>
        <dbReference type="RuleBase" id="RU361134"/>
    </source>
</evidence>
<dbReference type="KEGG" id="pin:Ping_2381"/>
<evidence type="ECO:0000256" key="4">
    <source>
        <dbReference type="RuleBase" id="RU003615"/>
    </source>
</evidence>
<dbReference type="PANTHER" id="PTHR10357">
    <property type="entry name" value="ALPHA-AMYLASE FAMILY MEMBER"/>
    <property type="match status" value="1"/>
</dbReference>
<dbReference type="PRINTS" id="PR00110">
    <property type="entry name" value="ALPHAAMYLASE"/>
</dbReference>
<dbReference type="GO" id="GO:0004556">
    <property type="term" value="F:alpha-amylase activity"/>
    <property type="evidence" value="ECO:0007669"/>
    <property type="project" value="UniProtKB-UniRule"/>
</dbReference>
<evidence type="ECO:0000256" key="1">
    <source>
        <dbReference type="ARBA" id="ARBA00008061"/>
    </source>
</evidence>
<dbReference type="STRING" id="357804.Ping_2381"/>
<dbReference type="PANTHER" id="PTHR10357:SF178">
    <property type="entry name" value="OLIGO-1,6-GLUCOSIDASE 3-RELATED"/>
    <property type="match status" value="1"/>
</dbReference>
<dbReference type="Pfam" id="PF00128">
    <property type="entry name" value="Alpha-amylase"/>
    <property type="match status" value="1"/>
</dbReference>
<dbReference type="Gene3D" id="3.20.20.80">
    <property type="entry name" value="Glycosidases"/>
    <property type="match status" value="1"/>
</dbReference>
<name>A1SXA3_PSYIN</name>
<dbReference type="Proteomes" id="UP000000639">
    <property type="component" value="Chromosome"/>
</dbReference>
<evidence type="ECO:0000259" key="6">
    <source>
        <dbReference type="SMART" id="SM00642"/>
    </source>
</evidence>
<sequence length="568" mass="65824">MLNTSKTVTNSHYTKNWWKEAVVYQIYPRSFMDSNGDGIGDLKGITERLDYLKDLGIDVIWICPMFKSPNDDNGYDISDYQEIMDEFGSMADFDCLLEAVHARGMRLILDLVVNHTSDEHPWFVESKASKDSPKRDWYIWRDGNFGKEPNNWESIFKGPAWEYDQSTDQYYMHLFSKKQPDLNWENKAVREAIYKMINWWLDKGIDGFRVDAISHMKKEPGFKDMPNPKGLKNVPCWDKMMNVGGIIDYLDGMCDNTFRHYDIMTVGEANGVSVSQSKNWVGEDKQRLNMIFQFDHLKLWEDKPDAQLDLVKLKQIFSKWQKGLENIGWNALFLENHDIPRIVSKWGDTKHYWFESATSLATMYFLMQGTPFIYQGQEIGMTNTQFASIDDFNCVGAKNQYAELRKEGMPEQEILHLLAQTGRDNSRTPMQWDSTVNAGFSSGTPWLKVNPNYQRINVAQQELDKGSILNFYRQLIALRKAEPVLVYGHYDLLLENDLQIYAYTRTLGEQQLLIMCNLTGLSAQYMHPDCLPKSEHLLLGNYSVATHGAENSLVLNPFEARIYRLCKA</sequence>
<comment type="catalytic activity">
    <reaction evidence="5">
        <text>Endohydrolysis of (1-&gt;4)-alpha-D-glucosidic linkages in polysaccharides containing three or more (1-&gt;4)-alpha-linked D-glucose units.</text>
        <dbReference type="EC" id="3.2.1.1"/>
    </reaction>
</comment>
<comment type="similarity">
    <text evidence="1 4">Belongs to the glycosyl hydrolase 13 family.</text>
</comment>
<protein>
    <recommendedName>
        <fullName evidence="5">Alpha-amylase</fullName>
        <ecNumber evidence="5">3.2.1.1</ecNumber>
    </recommendedName>
</protein>
<accession>A1SXA3</accession>
<evidence type="ECO:0000313" key="8">
    <source>
        <dbReference type="Proteomes" id="UP000000639"/>
    </source>
</evidence>
<dbReference type="NCBIfam" id="NF008183">
    <property type="entry name" value="PRK10933.1"/>
    <property type="match status" value="1"/>
</dbReference>
<dbReference type="SUPFAM" id="SSF51445">
    <property type="entry name" value="(Trans)glycosidases"/>
    <property type="match status" value="1"/>
</dbReference>
<dbReference type="CAZy" id="GH13">
    <property type="family name" value="Glycoside Hydrolase Family 13"/>
</dbReference>
<dbReference type="OrthoDB" id="9805159at2"/>
<feature type="domain" description="Glycosyl hydrolase family 13 catalytic" evidence="6">
    <location>
        <begin position="25"/>
        <end position="427"/>
    </location>
</feature>
<keyword evidence="3 5" id="KW-0326">Glycosidase</keyword>
<dbReference type="SUPFAM" id="SSF51011">
    <property type="entry name" value="Glycosyl hydrolase domain"/>
    <property type="match status" value="1"/>
</dbReference>
<organism evidence="7 8">
    <name type="scientific">Psychromonas ingrahamii (strain DSM 17664 / CCUG 51855 / 37)</name>
    <dbReference type="NCBI Taxonomy" id="357804"/>
    <lineage>
        <taxon>Bacteria</taxon>
        <taxon>Pseudomonadati</taxon>
        <taxon>Pseudomonadota</taxon>
        <taxon>Gammaproteobacteria</taxon>
        <taxon>Alteromonadales</taxon>
        <taxon>Psychromonadaceae</taxon>
        <taxon>Psychromonas</taxon>
    </lineage>
</organism>
<dbReference type="GO" id="GO:0043169">
    <property type="term" value="F:cation binding"/>
    <property type="evidence" value="ECO:0007669"/>
    <property type="project" value="InterPro"/>
</dbReference>
<keyword evidence="5" id="KW-0119">Carbohydrate metabolism</keyword>
<evidence type="ECO:0000256" key="2">
    <source>
        <dbReference type="ARBA" id="ARBA00022801"/>
    </source>
</evidence>
<evidence type="ECO:0000256" key="3">
    <source>
        <dbReference type="ARBA" id="ARBA00023295"/>
    </source>
</evidence>
<dbReference type="EMBL" id="CP000510">
    <property type="protein sequence ID" value="ABM04118.1"/>
    <property type="molecule type" value="Genomic_DNA"/>
</dbReference>
<dbReference type="Gene3D" id="2.60.40.1180">
    <property type="entry name" value="Golgi alpha-mannosidase II"/>
    <property type="match status" value="1"/>
</dbReference>
<gene>
    <name evidence="7" type="ordered locus">Ping_2381</name>
</gene>
<dbReference type="InterPro" id="IPR013780">
    <property type="entry name" value="Glyco_hydro_b"/>
</dbReference>